<organism evidence="1 2">
    <name type="scientific">Bradyrhizobium shewense</name>
    <dbReference type="NCBI Taxonomy" id="1761772"/>
    <lineage>
        <taxon>Bacteria</taxon>
        <taxon>Pseudomonadati</taxon>
        <taxon>Pseudomonadota</taxon>
        <taxon>Alphaproteobacteria</taxon>
        <taxon>Hyphomicrobiales</taxon>
        <taxon>Nitrobacteraceae</taxon>
        <taxon>Bradyrhizobium</taxon>
    </lineage>
</organism>
<dbReference type="RefSeq" id="WP_165637991.1">
    <property type="nucleotide sequence ID" value="NZ_FMAI01000089.1"/>
</dbReference>
<dbReference type="AlphaFoldDB" id="A0A1C3XV29"/>
<dbReference type="Proteomes" id="UP000199184">
    <property type="component" value="Unassembled WGS sequence"/>
</dbReference>
<sequence>MITGLTPELLVENRGWMQPTALDPAGMLRFCFQSYIVGNRHEAPT</sequence>
<evidence type="ECO:0000313" key="1">
    <source>
        <dbReference type="EMBL" id="SCB56147.1"/>
    </source>
</evidence>
<reference evidence="2" key="1">
    <citation type="submission" date="2016-08" db="EMBL/GenBank/DDBJ databases">
        <authorList>
            <person name="Varghese N."/>
            <person name="Submissions Spin"/>
        </authorList>
    </citation>
    <scope>NUCLEOTIDE SEQUENCE [LARGE SCALE GENOMIC DNA]</scope>
    <source>
        <strain evidence="2">ERR11</strain>
    </source>
</reference>
<name>A0A1C3XV29_9BRAD</name>
<protein>
    <submittedName>
        <fullName evidence="1">Uncharacterized protein</fullName>
    </submittedName>
</protein>
<keyword evidence="2" id="KW-1185">Reference proteome</keyword>
<gene>
    <name evidence="1" type="ORF">GA0061098_10893</name>
</gene>
<evidence type="ECO:0000313" key="2">
    <source>
        <dbReference type="Proteomes" id="UP000199184"/>
    </source>
</evidence>
<dbReference type="EMBL" id="FMAI01000089">
    <property type="protein sequence ID" value="SCB56147.1"/>
    <property type="molecule type" value="Genomic_DNA"/>
</dbReference>
<proteinExistence type="predicted"/>
<accession>A0A1C3XV29</accession>